<dbReference type="InterPro" id="IPR046521">
    <property type="entry name" value="DUF6698"/>
</dbReference>
<keyword evidence="3" id="KW-1185">Reference proteome</keyword>
<feature type="region of interest" description="Disordered" evidence="1">
    <location>
        <begin position="266"/>
        <end position="292"/>
    </location>
</feature>
<evidence type="ECO:0000313" key="2">
    <source>
        <dbReference type="EMBL" id="KJA25907.1"/>
    </source>
</evidence>
<dbReference type="AlphaFoldDB" id="A0A0D2LEG8"/>
<dbReference type="OrthoDB" id="2662502at2759"/>
<sequence>MSSQSSQPPPTALERGEEEQPSQTQVDPGAEIARLKRRLAASQEEVKELTQGKVKKPPTTVTMGRAIRRLVSLYESLDDLLQAADDHNSNESENEDEDEVELLTEEAQEKKQESESRFAAFKILIQVLPSFGKAIEDPATDMDMYLTQLQKGANDARSDDVRRIKEEIALWLNLAYAPNPPLNTKCRSDRGMQNDITGRLLCPIEYDWDDELVRNGIRAGTINISEDYFLRCFYPYGIGDPDNVEKGFLRSGLLVKTYSNIFISPSSSESFSDEDENGAARKQQRSSNSQKKATKCNVANILGMDGRVTPRSIAYAAVLLAFNLTDAGYWMEIYNQFNFRALYALIVDFFEGPSGQAAKRRSQNLLKWWSAFFLTIMVHPPTPASPGTNFWHKGQLGKKVYPFNKAVVYIFEYCTFRIN</sequence>
<organism evidence="2 3">
    <name type="scientific">Hypholoma sublateritium (strain FD-334 SS-4)</name>
    <dbReference type="NCBI Taxonomy" id="945553"/>
    <lineage>
        <taxon>Eukaryota</taxon>
        <taxon>Fungi</taxon>
        <taxon>Dikarya</taxon>
        <taxon>Basidiomycota</taxon>
        <taxon>Agaricomycotina</taxon>
        <taxon>Agaricomycetes</taxon>
        <taxon>Agaricomycetidae</taxon>
        <taxon>Agaricales</taxon>
        <taxon>Agaricineae</taxon>
        <taxon>Strophariaceae</taxon>
        <taxon>Hypholoma</taxon>
    </lineage>
</organism>
<evidence type="ECO:0000313" key="3">
    <source>
        <dbReference type="Proteomes" id="UP000054270"/>
    </source>
</evidence>
<reference evidence="3" key="1">
    <citation type="submission" date="2014-04" db="EMBL/GenBank/DDBJ databases">
        <title>Evolutionary Origins and Diversification of the Mycorrhizal Mutualists.</title>
        <authorList>
            <consortium name="DOE Joint Genome Institute"/>
            <consortium name="Mycorrhizal Genomics Consortium"/>
            <person name="Kohler A."/>
            <person name="Kuo A."/>
            <person name="Nagy L.G."/>
            <person name="Floudas D."/>
            <person name="Copeland A."/>
            <person name="Barry K.W."/>
            <person name="Cichocki N."/>
            <person name="Veneault-Fourrey C."/>
            <person name="LaButti K."/>
            <person name="Lindquist E.A."/>
            <person name="Lipzen A."/>
            <person name="Lundell T."/>
            <person name="Morin E."/>
            <person name="Murat C."/>
            <person name="Riley R."/>
            <person name="Ohm R."/>
            <person name="Sun H."/>
            <person name="Tunlid A."/>
            <person name="Henrissat B."/>
            <person name="Grigoriev I.V."/>
            <person name="Hibbett D.S."/>
            <person name="Martin F."/>
        </authorList>
    </citation>
    <scope>NUCLEOTIDE SEQUENCE [LARGE SCALE GENOMIC DNA]</scope>
    <source>
        <strain evidence="3">FD-334 SS-4</strain>
    </source>
</reference>
<dbReference type="Proteomes" id="UP000054270">
    <property type="component" value="Unassembled WGS sequence"/>
</dbReference>
<dbReference type="STRING" id="945553.A0A0D2LEG8"/>
<gene>
    <name evidence="2" type="ORF">HYPSUDRAFT_199588</name>
</gene>
<dbReference type="EMBL" id="KN817530">
    <property type="protein sequence ID" value="KJA25907.1"/>
    <property type="molecule type" value="Genomic_DNA"/>
</dbReference>
<dbReference type="Pfam" id="PF20414">
    <property type="entry name" value="DUF6698"/>
    <property type="match status" value="1"/>
</dbReference>
<proteinExistence type="predicted"/>
<feature type="region of interest" description="Disordered" evidence="1">
    <location>
        <begin position="1"/>
        <end position="60"/>
    </location>
</feature>
<protein>
    <submittedName>
        <fullName evidence="2">Uncharacterized protein</fullName>
    </submittedName>
</protein>
<feature type="region of interest" description="Disordered" evidence="1">
    <location>
        <begin position="85"/>
        <end position="111"/>
    </location>
</feature>
<feature type="compositionally biased region" description="Acidic residues" evidence="1">
    <location>
        <begin position="92"/>
        <end position="106"/>
    </location>
</feature>
<name>A0A0D2LEG8_HYPSF</name>
<evidence type="ECO:0000256" key="1">
    <source>
        <dbReference type="SAM" id="MobiDB-lite"/>
    </source>
</evidence>
<accession>A0A0D2LEG8</accession>